<proteinExistence type="predicted"/>
<reference evidence="1 2" key="1">
    <citation type="submission" date="2018-10" db="EMBL/GenBank/DDBJ databases">
        <title>Genome sequencing of Arthrobacter oryzae TNB02.</title>
        <authorList>
            <person name="Cho Y.-J."/>
            <person name="Cho A."/>
            <person name="Kim O.-S."/>
        </authorList>
    </citation>
    <scope>NUCLEOTIDE SEQUENCE [LARGE SCALE GENOMIC DNA]</scope>
    <source>
        <strain evidence="1 2">TNB02</strain>
    </source>
</reference>
<comment type="caution">
    <text evidence="1">The sequence shown here is derived from an EMBL/GenBank/DDBJ whole genome shotgun (WGS) entry which is preliminary data.</text>
</comment>
<name>A0A3N0BSG9_9MICC</name>
<sequence>MPSPCVAICQLSAQPREDFNVNTEMLILEGREVHVGTWDAEPRDGGFDAHVLNDRADAMGFMVVTDWEYLDGRAYAVVERRRGKVPTGASDGPG</sequence>
<evidence type="ECO:0000313" key="1">
    <source>
        <dbReference type="EMBL" id="RNL52054.1"/>
    </source>
</evidence>
<dbReference type="RefSeq" id="WP_123256050.1">
    <property type="nucleotide sequence ID" value="NZ_RBED01000114.1"/>
</dbReference>
<evidence type="ECO:0000313" key="2">
    <source>
        <dbReference type="Proteomes" id="UP000273807"/>
    </source>
</evidence>
<dbReference type="AlphaFoldDB" id="A0A3N0BSG9"/>
<accession>A0A3N0BSG9</accession>
<gene>
    <name evidence="1" type="ORF">D7003_14085</name>
</gene>
<dbReference type="OrthoDB" id="4946274at2"/>
<dbReference type="EMBL" id="RBED01000114">
    <property type="protein sequence ID" value="RNL52054.1"/>
    <property type="molecule type" value="Genomic_DNA"/>
</dbReference>
<protein>
    <submittedName>
        <fullName evidence="1">Uncharacterized protein</fullName>
    </submittedName>
</protein>
<organism evidence="1 2">
    <name type="scientific">Arthrobacter oryzae</name>
    <dbReference type="NCBI Taxonomy" id="409290"/>
    <lineage>
        <taxon>Bacteria</taxon>
        <taxon>Bacillati</taxon>
        <taxon>Actinomycetota</taxon>
        <taxon>Actinomycetes</taxon>
        <taxon>Micrococcales</taxon>
        <taxon>Micrococcaceae</taxon>
        <taxon>Arthrobacter</taxon>
    </lineage>
</organism>
<keyword evidence="2" id="KW-1185">Reference proteome</keyword>
<dbReference type="Proteomes" id="UP000273807">
    <property type="component" value="Unassembled WGS sequence"/>
</dbReference>